<name>A0A368JN79_9BACT</name>
<dbReference type="Proteomes" id="UP000253383">
    <property type="component" value="Unassembled WGS sequence"/>
</dbReference>
<evidence type="ECO:0000313" key="3">
    <source>
        <dbReference type="Proteomes" id="UP000253383"/>
    </source>
</evidence>
<evidence type="ECO:0000256" key="1">
    <source>
        <dbReference type="SAM" id="SignalP"/>
    </source>
</evidence>
<dbReference type="Gene3D" id="2.40.160.130">
    <property type="entry name" value="Capsule assembly protein Wzi"/>
    <property type="match status" value="1"/>
</dbReference>
<dbReference type="InterPro" id="IPR038636">
    <property type="entry name" value="Wzi_sf"/>
</dbReference>
<dbReference type="Pfam" id="PF14052">
    <property type="entry name" value="Caps_assemb_Wzi"/>
    <property type="match status" value="1"/>
</dbReference>
<organism evidence="2 3">
    <name type="scientific">Larkinella punicea</name>
    <dbReference type="NCBI Taxonomy" id="2315727"/>
    <lineage>
        <taxon>Bacteria</taxon>
        <taxon>Pseudomonadati</taxon>
        <taxon>Bacteroidota</taxon>
        <taxon>Cytophagia</taxon>
        <taxon>Cytophagales</taxon>
        <taxon>Spirosomataceae</taxon>
        <taxon>Larkinella</taxon>
    </lineage>
</organism>
<evidence type="ECO:0008006" key="4">
    <source>
        <dbReference type="Google" id="ProtNLM"/>
    </source>
</evidence>
<accession>A0A368JN79</accession>
<reference evidence="2 3" key="1">
    <citation type="submission" date="2018-07" db="EMBL/GenBank/DDBJ databases">
        <title>Genome analysis of Larkinella rosea.</title>
        <authorList>
            <person name="Zhou Z."/>
            <person name="Wang G."/>
        </authorList>
    </citation>
    <scope>NUCLEOTIDE SEQUENCE [LARGE SCALE GENOMIC DNA]</scope>
    <source>
        <strain evidence="3">zzj9</strain>
    </source>
</reference>
<dbReference type="RefSeq" id="WP_114406293.1">
    <property type="nucleotide sequence ID" value="NZ_QOWE01000009.1"/>
</dbReference>
<keyword evidence="1" id="KW-0732">Signal</keyword>
<comment type="caution">
    <text evidence="2">The sequence shown here is derived from an EMBL/GenBank/DDBJ whole genome shotgun (WGS) entry which is preliminary data.</text>
</comment>
<sequence length="500" mass="56191">MKQRYLISLIGLFSFHPVFAQSPSQPQNRIYAEIGALASSTDRTPFWLRSNQYGIIPLTAPFGTFRLGGAGAVLLSDTTTGRYHARRNRAWRLEYQAEAVANAGKSSQFLLPEAYVKLAHRGMELVLGRRREVIGLVDSTLSSGSYAWSGNALPLPKVQFGTRGFVPLGRRGWLSINGFIAHGWYAKTWYLRHSFLHQKSLIFRIGKPTSRVRLYAGINHNAQWGGQSDYIDPKFAVDGKLPGRLEDFPNVLFAIRTNGLNNDRLTSFDYVNLYGNHLGSIDFAGELRFPAVNLFVYHQHAFDDVTGMFFKNLPDGLSGIRLRNNRPAASGFQLNEVLLEFLTTLSQSGPTLYQTNKAWKGADNYFNNSQYREGWTYQNRVIGTPFLTRRQDIQAAYQNTSDWAFVNNRVQVFHAALRATVARQIDLRARVSYSRNYGIPEVFLAGPPTQVSTWVQAGFPLRWLGGSYLTAALSADAGQLYEDALGGFIGFRKTVSREKK</sequence>
<dbReference type="OrthoDB" id="596512at2"/>
<dbReference type="AlphaFoldDB" id="A0A368JN79"/>
<dbReference type="EMBL" id="QOWE01000009">
    <property type="protein sequence ID" value="RCR69117.1"/>
    <property type="molecule type" value="Genomic_DNA"/>
</dbReference>
<feature type="signal peptide" evidence="1">
    <location>
        <begin position="1"/>
        <end position="20"/>
    </location>
</feature>
<evidence type="ECO:0000313" key="2">
    <source>
        <dbReference type="EMBL" id="RCR69117.1"/>
    </source>
</evidence>
<protein>
    <recommendedName>
        <fullName evidence="4">Capsule assembly Wzi family protein</fullName>
    </recommendedName>
</protein>
<dbReference type="InterPro" id="IPR026950">
    <property type="entry name" value="Caps_assemb_Wzi"/>
</dbReference>
<proteinExistence type="predicted"/>
<keyword evidence="3" id="KW-1185">Reference proteome</keyword>
<gene>
    <name evidence="2" type="ORF">DUE52_12155</name>
</gene>
<feature type="chain" id="PRO_5016727674" description="Capsule assembly Wzi family protein" evidence="1">
    <location>
        <begin position="21"/>
        <end position="500"/>
    </location>
</feature>